<evidence type="ECO:0000313" key="3">
    <source>
        <dbReference type="Proteomes" id="UP000298663"/>
    </source>
</evidence>
<dbReference type="EMBL" id="CM016762">
    <property type="protein sequence ID" value="TMS39151.1"/>
    <property type="molecule type" value="Genomic_DNA"/>
</dbReference>
<accession>A0A4U8V019</accession>
<reference evidence="2 3" key="2">
    <citation type="journal article" date="2019" name="G3 (Bethesda)">
        <title>Hybrid Assembly of the Genome of the Entomopathogenic Nematode Steinernema carpocapsae Identifies the X-Chromosome.</title>
        <authorList>
            <person name="Serra L."/>
            <person name="Macchietto M."/>
            <person name="Macias-Munoz A."/>
            <person name="McGill C.J."/>
            <person name="Rodriguez I.M."/>
            <person name="Rodriguez B."/>
            <person name="Murad R."/>
            <person name="Mortazavi A."/>
        </authorList>
    </citation>
    <scope>NUCLEOTIDE SEQUENCE [LARGE SCALE GENOMIC DNA]</scope>
    <source>
        <strain evidence="2 3">ALL</strain>
    </source>
</reference>
<keyword evidence="3" id="KW-1185">Reference proteome</keyword>
<protein>
    <submittedName>
        <fullName evidence="2">Uncharacterized protein</fullName>
    </submittedName>
</protein>
<dbReference type="EMBL" id="AZBU02000001">
    <property type="protein sequence ID" value="TMS39151.1"/>
    <property type="molecule type" value="Genomic_DNA"/>
</dbReference>
<proteinExistence type="predicted"/>
<feature type="region of interest" description="Disordered" evidence="1">
    <location>
        <begin position="42"/>
        <end position="69"/>
    </location>
</feature>
<reference evidence="2 3" key="1">
    <citation type="journal article" date="2015" name="Genome Biol.">
        <title>Comparative genomics of Steinernema reveals deeply conserved gene regulatory networks.</title>
        <authorList>
            <person name="Dillman A.R."/>
            <person name="Macchietto M."/>
            <person name="Porter C.F."/>
            <person name="Rogers A."/>
            <person name="Williams B."/>
            <person name="Antoshechkin I."/>
            <person name="Lee M.M."/>
            <person name="Goodwin Z."/>
            <person name="Lu X."/>
            <person name="Lewis E.E."/>
            <person name="Goodrich-Blair H."/>
            <person name="Stock S.P."/>
            <person name="Adams B.J."/>
            <person name="Sternberg P.W."/>
            <person name="Mortazavi A."/>
        </authorList>
    </citation>
    <scope>NUCLEOTIDE SEQUENCE [LARGE SCALE GENOMIC DNA]</scope>
    <source>
        <strain evidence="2 3">ALL</strain>
    </source>
</reference>
<feature type="compositionally biased region" description="Polar residues" evidence="1">
    <location>
        <begin position="50"/>
        <end position="59"/>
    </location>
</feature>
<dbReference type="AlphaFoldDB" id="A0A4U8V019"/>
<name>A0A4U8V019_STECR</name>
<comment type="caution">
    <text evidence="2">The sequence shown here is derived from an EMBL/GenBank/DDBJ whole genome shotgun (WGS) entry which is preliminary data.</text>
</comment>
<dbReference type="Proteomes" id="UP000298663">
    <property type="component" value="Chromosome X"/>
</dbReference>
<sequence>MCIDGGGVEKQHTNTSRGVRLPVVTTSPRFLRRRCRRSLAERRRQQQRLCSGQTADRSGQTGGWLLGDHGESTDNVERRIVKVVLSFRTLKKYPKQKIAHIFLKGKKGLQTSVATEKTQHSITAHWDGLIKGLTLIRGRRRSKHTRALTKIRQREIGTPRKRPR</sequence>
<evidence type="ECO:0000313" key="2">
    <source>
        <dbReference type="EMBL" id="TMS39151.1"/>
    </source>
</evidence>
<evidence type="ECO:0000256" key="1">
    <source>
        <dbReference type="SAM" id="MobiDB-lite"/>
    </source>
</evidence>
<gene>
    <name evidence="2" type="ORF">L596_005721</name>
</gene>
<organism evidence="2 3">
    <name type="scientific">Steinernema carpocapsae</name>
    <name type="common">Entomopathogenic nematode</name>
    <dbReference type="NCBI Taxonomy" id="34508"/>
    <lineage>
        <taxon>Eukaryota</taxon>
        <taxon>Metazoa</taxon>
        <taxon>Ecdysozoa</taxon>
        <taxon>Nematoda</taxon>
        <taxon>Chromadorea</taxon>
        <taxon>Rhabditida</taxon>
        <taxon>Tylenchina</taxon>
        <taxon>Panagrolaimomorpha</taxon>
        <taxon>Strongyloidoidea</taxon>
        <taxon>Steinernematidae</taxon>
        <taxon>Steinernema</taxon>
    </lineage>
</organism>